<name>A0A6A7K489_9FIRM</name>
<proteinExistence type="inferred from homology"/>
<dbReference type="Proteomes" id="UP000440004">
    <property type="component" value="Unassembled WGS sequence"/>
</dbReference>
<feature type="active site" description="Proton donor/acceptor" evidence="7">
    <location>
        <position position="185"/>
    </location>
</feature>
<dbReference type="InterPro" id="IPR028581">
    <property type="entry name" value="DeoC_typeI"/>
</dbReference>
<dbReference type="InterPro" id="IPR011343">
    <property type="entry name" value="DeoC"/>
</dbReference>
<dbReference type="SMART" id="SM01133">
    <property type="entry name" value="DeoC"/>
    <property type="match status" value="1"/>
</dbReference>
<dbReference type="GO" id="GO:0016052">
    <property type="term" value="P:carbohydrate catabolic process"/>
    <property type="evidence" value="ECO:0007669"/>
    <property type="project" value="TreeGrafter"/>
</dbReference>
<dbReference type="InterPro" id="IPR002915">
    <property type="entry name" value="DeoC/FbaB/LacD_aldolase"/>
</dbReference>
<comment type="function">
    <text evidence="6 7">Catalyzes a reversible aldol reaction between acetaldehyde and D-glyceraldehyde 3-phosphate to generate 2-deoxy-D-ribose 5-phosphate.</text>
</comment>
<feature type="active site" description="Schiff-base intermediate with acetaldehyde" evidence="7">
    <location>
        <position position="156"/>
    </location>
</feature>
<dbReference type="Gene3D" id="3.20.20.70">
    <property type="entry name" value="Aldolase class I"/>
    <property type="match status" value="1"/>
</dbReference>
<sequence length="221" mass="23985">MIKLTRKEIARYIDHSLLKPNLTNKEIEDGCLYAKEIEAITVCVNSNRVKFAYDLLKGSNTLICSVVGFPLGAHTPFIKAKETEEAYKYGAAEIDTVIDIGAMKSGDYDSVRNDIAEVVKASPAIVKVIIETAYLTDEEITLVSKLTEEAGAHFVKTSTGFAPEGATLKNILLMKNAISDKMMIKAAGGIATLDFSLQLIEAGCHRIGISKTKEILAGINE</sequence>
<keyword evidence="3 7" id="KW-0456">Lyase</keyword>
<dbReference type="CDD" id="cd00959">
    <property type="entry name" value="DeoC"/>
    <property type="match status" value="1"/>
</dbReference>
<dbReference type="PANTHER" id="PTHR10889">
    <property type="entry name" value="DEOXYRIBOSE-PHOSPHATE ALDOLASE"/>
    <property type="match status" value="1"/>
</dbReference>
<dbReference type="GO" id="GO:0009264">
    <property type="term" value="P:deoxyribonucleotide catabolic process"/>
    <property type="evidence" value="ECO:0007669"/>
    <property type="project" value="UniProtKB-UniRule"/>
</dbReference>
<comment type="catalytic activity">
    <reaction evidence="5 7">
        <text>2-deoxy-D-ribose 5-phosphate = D-glyceraldehyde 3-phosphate + acetaldehyde</text>
        <dbReference type="Rhea" id="RHEA:12821"/>
        <dbReference type="ChEBI" id="CHEBI:15343"/>
        <dbReference type="ChEBI" id="CHEBI:59776"/>
        <dbReference type="ChEBI" id="CHEBI:62877"/>
        <dbReference type="EC" id="4.1.2.4"/>
    </reaction>
</comment>
<comment type="pathway">
    <text evidence="7">Carbohydrate degradation; 2-deoxy-D-ribose 1-phosphate degradation; D-glyceraldehyde 3-phosphate and acetaldehyde from 2-deoxy-alpha-D-ribose 1-phosphate: step 2/2.</text>
</comment>
<dbReference type="Pfam" id="PF01791">
    <property type="entry name" value="DeoC"/>
    <property type="match status" value="1"/>
</dbReference>
<comment type="similarity">
    <text evidence="1 7">Belongs to the DeoC/FbaB aldolase family. DeoC type 1 subfamily.</text>
</comment>
<dbReference type="GO" id="GO:0006018">
    <property type="term" value="P:2-deoxyribose 1-phosphate catabolic process"/>
    <property type="evidence" value="ECO:0007669"/>
    <property type="project" value="UniProtKB-UniRule"/>
</dbReference>
<organism evidence="8 9">
    <name type="scientific">Alkalibaculum sporogenes</name>
    <dbReference type="NCBI Taxonomy" id="2655001"/>
    <lineage>
        <taxon>Bacteria</taxon>
        <taxon>Bacillati</taxon>
        <taxon>Bacillota</taxon>
        <taxon>Clostridia</taxon>
        <taxon>Eubacteriales</taxon>
        <taxon>Eubacteriaceae</taxon>
        <taxon>Alkalibaculum</taxon>
    </lineage>
</organism>
<gene>
    <name evidence="7 8" type="primary">deoC</name>
    <name evidence="8" type="ORF">GC105_00560</name>
</gene>
<evidence type="ECO:0000256" key="4">
    <source>
        <dbReference type="ARBA" id="ARBA00023270"/>
    </source>
</evidence>
<accession>A0A6A7K489</accession>
<dbReference type="PIRSF" id="PIRSF001357">
    <property type="entry name" value="DeoC"/>
    <property type="match status" value="1"/>
</dbReference>
<evidence type="ECO:0000313" key="9">
    <source>
        <dbReference type="Proteomes" id="UP000440004"/>
    </source>
</evidence>
<dbReference type="SUPFAM" id="SSF51569">
    <property type="entry name" value="Aldolase"/>
    <property type="match status" value="1"/>
</dbReference>
<comment type="subcellular location">
    <subcellularLocation>
        <location evidence="7">Cytoplasm</location>
    </subcellularLocation>
</comment>
<dbReference type="GO" id="GO:0004139">
    <property type="term" value="F:deoxyribose-phosphate aldolase activity"/>
    <property type="evidence" value="ECO:0007669"/>
    <property type="project" value="UniProtKB-UniRule"/>
</dbReference>
<evidence type="ECO:0000256" key="2">
    <source>
        <dbReference type="ARBA" id="ARBA00022490"/>
    </source>
</evidence>
<dbReference type="AlphaFoldDB" id="A0A6A7K489"/>
<dbReference type="NCBIfam" id="TIGR00126">
    <property type="entry name" value="deoC"/>
    <property type="match status" value="1"/>
</dbReference>
<dbReference type="EMBL" id="WHNX01000001">
    <property type="protein sequence ID" value="MPW24286.1"/>
    <property type="molecule type" value="Genomic_DNA"/>
</dbReference>
<dbReference type="FunFam" id="3.20.20.70:FF:000044">
    <property type="entry name" value="Deoxyribose-phosphate aldolase"/>
    <property type="match status" value="1"/>
</dbReference>
<evidence type="ECO:0000256" key="3">
    <source>
        <dbReference type="ARBA" id="ARBA00023239"/>
    </source>
</evidence>
<dbReference type="RefSeq" id="WP_152800623.1">
    <property type="nucleotide sequence ID" value="NZ_WHNX01000001.1"/>
</dbReference>
<evidence type="ECO:0000256" key="6">
    <source>
        <dbReference type="ARBA" id="ARBA00056337"/>
    </source>
</evidence>
<dbReference type="GO" id="GO:0005737">
    <property type="term" value="C:cytoplasm"/>
    <property type="evidence" value="ECO:0007669"/>
    <property type="project" value="UniProtKB-SubCell"/>
</dbReference>
<dbReference type="UniPathway" id="UPA00002">
    <property type="reaction ID" value="UER00468"/>
</dbReference>
<comment type="caution">
    <text evidence="8">The sequence shown here is derived from an EMBL/GenBank/DDBJ whole genome shotgun (WGS) entry which is preliminary data.</text>
</comment>
<dbReference type="PANTHER" id="PTHR10889:SF1">
    <property type="entry name" value="DEOXYRIBOSE-PHOSPHATE ALDOLASE"/>
    <property type="match status" value="1"/>
</dbReference>
<dbReference type="EC" id="4.1.2.4" evidence="7"/>
<reference evidence="8 9" key="1">
    <citation type="submission" date="2019-10" db="EMBL/GenBank/DDBJ databases">
        <title>Alkalibaculum tamaniensis sp.nov., a new alkaliphilic acetogen, isolated on methoxylated aromatics from a mud volcano.</title>
        <authorList>
            <person name="Khomyakova M.A."/>
            <person name="Merkel A.Y."/>
            <person name="Bonch-Osmolovskaya E.A."/>
            <person name="Slobodkin A.I."/>
        </authorList>
    </citation>
    <scope>NUCLEOTIDE SEQUENCE [LARGE SCALE GENOMIC DNA]</scope>
    <source>
        <strain evidence="8 9">M08DMB</strain>
    </source>
</reference>
<dbReference type="HAMAP" id="MF_00114">
    <property type="entry name" value="DeoC_type1"/>
    <property type="match status" value="1"/>
</dbReference>
<keyword evidence="2 7" id="KW-0963">Cytoplasm</keyword>
<keyword evidence="4 7" id="KW-0704">Schiff base</keyword>
<evidence type="ECO:0000313" key="8">
    <source>
        <dbReference type="EMBL" id="MPW24286.1"/>
    </source>
</evidence>
<evidence type="ECO:0000256" key="1">
    <source>
        <dbReference type="ARBA" id="ARBA00010936"/>
    </source>
</evidence>
<keyword evidence="9" id="KW-1185">Reference proteome</keyword>
<dbReference type="InterPro" id="IPR013785">
    <property type="entry name" value="Aldolase_TIM"/>
</dbReference>
<feature type="active site" description="Proton donor/acceptor" evidence="7">
    <location>
        <position position="95"/>
    </location>
</feature>
<evidence type="ECO:0000256" key="5">
    <source>
        <dbReference type="ARBA" id="ARBA00048791"/>
    </source>
</evidence>
<protein>
    <recommendedName>
        <fullName evidence="7">Deoxyribose-phosphate aldolase</fullName>
        <shortName evidence="7">DERA</shortName>
        <ecNumber evidence="7">4.1.2.4</ecNumber>
    </recommendedName>
    <alternativeName>
        <fullName evidence="7">2-deoxy-D-ribose 5-phosphate aldolase</fullName>
    </alternativeName>
    <alternativeName>
        <fullName evidence="7">Phosphodeoxyriboaldolase</fullName>
        <shortName evidence="7">Deoxyriboaldolase</shortName>
    </alternativeName>
</protein>
<evidence type="ECO:0000256" key="7">
    <source>
        <dbReference type="HAMAP-Rule" id="MF_00114"/>
    </source>
</evidence>